<feature type="region of interest" description="Disordered" evidence="6">
    <location>
        <begin position="685"/>
        <end position="706"/>
    </location>
</feature>
<dbReference type="GO" id="GO:0000724">
    <property type="term" value="P:double-strand break repair via homologous recombination"/>
    <property type="evidence" value="ECO:0007669"/>
    <property type="project" value="TreeGrafter"/>
</dbReference>
<dbReference type="SMART" id="SM00490">
    <property type="entry name" value="HELICc"/>
    <property type="match status" value="1"/>
</dbReference>
<keyword evidence="3" id="KW-0067">ATP-binding</keyword>
<evidence type="ECO:0000313" key="9">
    <source>
        <dbReference type="EMBL" id="EDP48565.1"/>
    </source>
</evidence>
<sequence length="706" mass="79260">MTSGAPARGTEINQVIWQNTPINPRNLFLDPVSKLFLIRLAYSKTFSHTGQEKEAVRALPQSLSYLVLAYLAYIRPFEEALLIKLNQKLPEAHFLLFYDHRTCKPLSSKVLSRTLKNMTSESLAQPISLSPWRHLMQGFIRHGLGLHDPLAELGNDDLDDEALGADQMHHSRETGLRIYGRVIASFQGVRADIQIALVTFSQRWHAYLGLAPDQKVSIGQFNEFISLYGLPQASDQALRQQDLYLDLDLDQGQLARQLDPSRSNLASHQQLDEGLLDHMLKEFMQDDQVTFRSPEQRQAFHLIMKQVPYLFLVLPTAAGKTTLFLFGASLATSQVTIVIVPLISLKLDLSRKAAALGLQPTIWEPGQVMPLASSRVILVQIEHLDHPRFNELADELITQKRLARIIWDECHLIPLAKSYRPIMLRAWHALALPVPMVFSSATLPHHLQAELVDMMKLGSLPEVPIVRADLTLPNMAYMVEKVPDRLPESEYAPYLRQSSTTAQASAQASASARTRANVIIFCRTKRLVDALSDQMDPEAAKFHSDLSDQAKLDQLDRFQSSRYILVATGAIGAGFDFHDIDLVIHFLPGEYEMTSFMQESGRAGRSPDQPGWSYCLVRAYQLQARPNQKGKALEVSTFLDYLGEQVCRRRTISRVFDSRAIESCDPGWALCDLCDHRQSRLGLTRPPAQAPLAAKSPSLAISNHPT</sequence>
<dbReference type="InterPro" id="IPR001650">
    <property type="entry name" value="Helicase_C-like"/>
</dbReference>
<proteinExistence type="inferred from homology"/>
<name>B0YBH5_ASPFC</name>
<evidence type="ECO:0000256" key="2">
    <source>
        <dbReference type="ARBA" id="ARBA00022741"/>
    </source>
</evidence>
<dbReference type="OrthoDB" id="4510236at2759"/>
<dbReference type="GO" id="GO:0009378">
    <property type="term" value="F:four-way junction helicase activity"/>
    <property type="evidence" value="ECO:0007669"/>
    <property type="project" value="TreeGrafter"/>
</dbReference>
<dbReference type="HOGENOM" id="CLU_016965_0_0_1"/>
<dbReference type="GO" id="GO:0005694">
    <property type="term" value="C:chromosome"/>
    <property type="evidence" value="ECO:0007669"/>
    <property type="project" value="TreeGrafter"/>
</dbReference>
<keyword evidence="10" id="KW-1185">Reference proteome</keyword>
<feature type="domain" description="Helicase C-terminal" evidence="8">
    <location>
        <begin position="494"/>
        <end position="662"/>
    </location>
</feature>
<evidence type="ECO:0000256" key="5">
    <source>
        <dbReference type="ARBA" id="ARBA00034808"/>
    </source>
</evidence>
<evidence type="ECO:0000256" key="4">
    <source>
        <dbReference type="ARBA" id="ARBA00034617"/>
    </source>
</evidence>
<evidence type="ECO:0000256" key="6">
    <source>
        <dbReference type="SAM" id="MobiDB-lite"/>
    </source>
</evidence>
<protein>
    <recommendedName>
        <fullName evidence="5">DNA 3'-5' helicase</fullName>
        <ecNumber evidence="5">5.6.2.4</ecNumber>
    </recommendedName>
</protein>
<gene>
    <name evidence="9" type="ORF">AFUB_092830</name>
</gene>
<comment type="similarity">
    <text evidence="1">Belongs to the helicase family. RecQ subfamily.</text>
</comment>
<dbReference type="Pfam" id="PF00271">
    <property type="entry name" value="Helicase_C"/>
    <property type="match status" value="1"/>
</dbReference>
<evidence type="ECO:0000256" key="1">
    <source>
        <dbReference type="ARBA" id="ARBA00005446"/>
    </source>
</evidence>
<comment type="catalytic activity">
    <reaction evidence="4">
        <text>Couples ATP hydrolysis with the unwinding of duplex DNA by translocating in the 3'-5' direction.</text>
        <dbReference type="EC" id="5.6.2.4"/>
    </reaction>
</comment>
<dbReference type="GO" id="GO:0005737">
    <property type="term" value="C:cytoplasm"/>
    <property type="evidence" value="ECO:0007669"/>
    <property type="project" value="TreeGrafter"/>
</dbReference>
<evidence type="ECO:0000256" key="3">
    <source>
        <dbReference type="ARBA" id="ARBA00022840"/>
    </source>
</evidence>
<organism evidence="9 10">
    <name type="scientific">Aspergillus fumigatus (strain CBS 144.89 / FGSC A1163 / CEA10)</name>
    <name type="common">Neosartorya fumigata</name>
    <dbReference type="NCBI Taxonomy" id="451804"/>
    <lineage>
        <taxon>Eukaryota</taxon>
        <taxon>Fungi</taxon>
        <taxon>Dikarya</taxon>
        <taxon>Ascomycota</taxon>
        <taxon>Pezizomycotina</taxon>
        <taxon>Eurotiomycetes</taxon>
        <taxon>Eurotiomycetidae</taxon>
        <taxon>Eurotiales</taxon>
        <taxon>Aspergillaceae</taxon>
        <taxon>Aspergillus</taxon>
        <taxon>Aspergillus subgen. Fumigati</taxon>
    </lineage>
</organism>
<evidence type="ECO:0000313" key="10">
    <source>
        <dbReference type="Proteomes" id="UP000001699"/>
    </source>
</evidence>
<dbReference type="PANTHER" id="PTHR13710:SF154">
    <property type="entry name" value="RECQ HELICASE, PUTATIVE (AFU_ORTHOLOGUE AFUA_6G14720)-RELATED"/>
    <property type="match status" value="1"/>
</dbReference>
<dbReference type="GO" id="GO:0005524">
    <property type="term" value="F:ATP binding"/>
    <property type="evidence" value="ECO:0007669"/>
    <property type="project" value="UniProtKB-KW"/>
</dbReference>
<evidence type="ECO:0000259" key="7">
    <source>
        <dbReference type="PROSITE" id="PS51192"/>
    </source>
</evidence>
<dbReference type="GO" id="GO:0043138">
    <property type="term" value="F:3'-5' DNA helicase activity"/>
    <property type="evidence" value="ECO:0007669"/>
    <property type="project" value="UniProtKB-EC"/>
</dbReference>
<dbReference type="Proteomes" id="UP000001699">
    <property type="component" value="Unassembled WGS sequence"/>
</dbReference>
<evidence type="ECO:0000259" key="8">
    <source>
        <dbReference type="PROSITE" id="PS51194"/>
    </source>
</evidence>
<dbReference type="SMART" id="SM00487">
    <property type="entry name" value="DEXDc"/>
    <property type="match status" value="1"/>
</dbReference>
<dbReference type="AlphaFoldDB" id="B0YBH5"/>
<dbReference type="PROSITE" id="PS51192">
    <property type="entry name" value="HELICASE_ATP_BIND_1"/>
    <property type="match status" value="1"/>
</dbReference>
<dbReference type="EMBL" id="DS499601">
    <property type="protein sequence ID" value="EDP48565.1"/>
    <property type="molecule type" value="Genomic_DNA"/>
</dbReference>
<dbReference type="PANTHER" id="PTHR13710">
    <property type="entry name" value="DNA HELICASE RECQ FAMILY MEMBER"/>
    <property type="match status" value="1"/>
</dbReference>
<feature type="domain" description="Helicase ATP-binding" evidence="7">
    <location>
        <begin position="301"/>
        <end position="461"/>
    </location>
</feature>
<dbReference type="PROSITE" id="PS51194">
    <property type="entry name" value="HELICASE_CTER"/>
    <property type="match status" value="1"/>
</dbReference>
<dbReference type="EC" id="5.6.2.4" evidence="5"/>
<reference evidence="9 10" key="1">
    <citation type="journal article" date="2008" name="PLoS Genet.">
        <title>Genomic islands in the pathogenic filamentous fungus Aspergillus fumigatus.</title>
        <authorList>
            <person name="Fedorova N.D."/>
            <person name="Khaldi N."/>
            <person name="Joardar V.S."/>
            <person name="Maiti R."/>
            <person name="Amedeo P."/>
            <person name="Anderson M.J."/>
            <person name="Crabtree J."/>
            <person name="Silva J.C."/>
            <person name="Badger J.H."/>
            <person name="Albarraq A."/>
            <person name="Angiuoli S."/>
            <person name="Bussey H."/>
            <person name="Bowyer P."/>
            <person name="Cotty P.J."/>
            <person name="Dyer P.S."/>
            <person name="Egan A."/>
            <person name="Galens K."/>
            <person name="Fraser-Liggett C.M."/>
            <person name="Haas B.J."/>
            <person name="Inman J.M."/>
            <person name="Kent R."/>
            <person name="Lemieux S."/>
            <person name="Malavazi I."/>
            <person name="Orvis J."/>
            <person name="Roemer T."/>
            <person name="Ronning C.M."/>
            <person name="Sundaram J.P."/>
            <person name="Sutton G."/>
            <person name="Turner G."/>
            <person name="Venter J.C."/>
            <person name="White O.R."/>
            <person name="Whitty B.R."/>
            <person name="Youngman P."/>
            <person name="Wolfe K.H."/>
            <person name="Goldman G.H."/>
            <person name="Wortman J.R."/>
            <person name="Jiang B."/>
            <person name="Denning D.W."/>
            <person name="Nierman W.C."/>
        </authorList>
    </citation>
    <scope>NUCLEOTIDE SEQUENCE [LARGE SCALE GENOMIC DNA]</scope>
    <source>
        <strain evidence="10">CBS 144.89 / FGSC A1163 / CEA10</strain>
    </source>
</reference>
<dbReference type="VEuPathDB" id="FungiDB:AFUB_092830"/>
<dbReference type="GO" id="GO:0003676">
    <property type="term" value="F:nucleic acid binding"/>
    <property type="evidence" value="ECO:0007669"/>
    <property type="project" value="InterPro"/>
</dbReference>
<dbReference type="Gene3D" id="3.40.50.300">
    <property type="entry name" value="P-loop containing nucleotide triphosphate hydrolases"/>
    <property type="match status" value="2"/>
</dbReference>
<keyword evidence="2" id="KW-0547">Nucleotide-binding</keyword>
<dbReference type="InterPro" id="IPR027417">
    <property type="entry name" value="P-loop_NTPase"/>
</dbReference>
<accession>B0YBH5</accession>
<dbReference type="PhylomeDB" id="B0YBH5"/>
<dbReference type="InterPro" id="IPR014001">
    <property type="entry name" value="Helicase_ATP-bd"/>
</dbReference>
<dbReference type="Pfam" id="PF00270">
    <property type="entry name" value="DEAD"/>
    <property type="match status" value="1"/>
</dbReference>
<dbReference type="InterPro" id="IPR011545">
    <property type="entry name" value="DEAD/DEAH_box_helicase_dom"/>
</dbReference>
<dbReference type="SUPFAM" id="SSF52540">
    <property type="entry name" value="P-loop containing nucleoside triphosphate hydrolases"/>
    <property type="match status" value="1"/>
</dbReference>